<evidence type="ECO:0000256" key="9">
    <source>
        <dbReference type="SAM" id="Phobius"/>
    </source>
</evidence>
<evidence type="ECO:0000256" key="6">
    <source>
        <dbReference type="PIRSR" id="PIRSR005091-1"/>
    </source>
</evidence>
<dbReference type="HOGENOM" id="CLU_014653_3_1_10"/>
<evidence type="ECO:0000256" key="3">
    <source>
        <dbReference type="ARBA" id="ARBA00022692"/>
    </source>
</evidence>
<organism evidence="11 12">
    <name type="scientific">Alistipes putredinis DSM 17216</name>
    <dbReference type="NCBI Taxonomy" id="445970"/>
    <lineage>
        <taxon>Bacteria</taxon>
        <taxon>Pseudomonadati</taxon>
        <taxon>Bacteroidota</taxon>
        <taxon>Bacteroidia</taxon>
        <taxon>Bacteroidales</taxon>
        <taxon>Rikenellaceae</taxon>
        <taxon>Alistipes</taxon>
    </lineage>
</organism>
<dbReference type="CDD" id="cd16015">
    <property type="entry name" value="LTA_synthase"/>
    <property type="match status" value="1"/>
</dbReference>
<keyword evidence="11" id="KW-0378">Hydrolase</keyword>
<keyword evidence="2" id="KW-1003">Cell membrane</keyword>
<feature type="transmembrane region" description="Helical" evidence="9">
    <location>
        <begin position="78"/>
        <end position="96"/>
    </location>
</feature>
<dbReference type="PANTHER" id="PTHR47371:SF3">
    <property type="entry name" value="PHOSPHOGLYCEROL TRANSFERASE I"/>
    <property type="match status" value="1"/>
</dbReference>
<evidence type="ECO:0000313" key="11">
    <source>
        <dbReference type="EMBL" id="EDS04000.1"/>
    </source>
</evidence>
<keyword evidence="3 9" id="KW-0812">Transmembrane</keyword>
<dbReference type="Gene3D" id="3.40.720.10">
    <property type="entry name" value="Alkaline Phosphatase, subunit A"/>
    <property type="match status" value="1"/>
</dbReference>
<feature type="binding site" evidence="7">
    <location>
        <position position="435"/>
    </location>
    <ligand>
        <name>substrate</name>
    </ligand>
</feature>
<evidence type="ECO:0000313" key="12">
    <source>
        <dbReference type="Proteomes" id="UP000005819"/>
    </source>
</evidence>
<keyword evidence="7" id="KW-0464">Manganese</keyword>
<evidence type="ECO:0000256" key="2">
    <source>
        <dbReference type="ARBA" id="ARBA00022475"/>
    </source>
</evidence>
<accession>B0MVB5</accession>
<evidence type="ECO:0000256" key="4">
    <source>
        <dbReference type="ARBA" id="ARBA00022989"/>
    </source>
</evidence>
<dbReference type="EMBL" id="ABFK02000017">
    <property type="protein sequence ID" value="EDS04000.1"/>
    <property type="molecule type" value="Genomic_DNA"/>
</dbReference>
<dbReference type="GO" id="GO:0046872">
    <property type="term" value="F:metal ion binding"/>
    <property type="evidence" value="ECO:0007669"/>
    <property type="project" value="UniProtKB-KW"/>
</dbReference>
<dbReference type="SUPFAM" id="SSF53649">
    <property type="entry name" value="Alkaline phosphatase-like"/>
    <property type="match status" value="1"/>
</dbReference>
<feature type="active site" evidence="6">
    <location>
        <position position="317"/>
    </location>
</feature>
<comment type="subcellular location">
    <subcellularLocation>
        <location evidence="1">Cell membrane</location>
        <topology evidence="1">Multi-pass membrane protein</topology>
    </subcellularLocation>
</comment>
<feature type="transmembrane region" description="Helical" evidence="9">
    <location>
        <begin position="163"/>
        <end position="185"/>
    </location>
</feature>
<evidence type="ECO:0000256" key="7">
    <source>
        <dbReference type="PIRSR" id="PIRSR005091-2"/>
    </source>
</evidence>
<dbReference type="InterPro" id="IPR017850">
    <property type="entry name" value="Alkaline_phosphatase_core_sf"/>
</dbReference>
<dbReference type="InterPro" id="IPR050448">
    <property type="entry name" value="OpgB/LTA_synthase_biosynth"/>
</dbReference>
<feature type="binding site" evidence="8">
    <location>
        <position position="489"/>
    </location>
    <ligand>
        <name>Mn(2+)</name>
        <dbReference type="ChEBI" id="CHEBI:29035"/>
    </ligand>
</feature>
<protein>
    <submittedName>
        <fullName evidence="11">Arylsulfatase</fullName>
        <ecNumber evidence="11">3.1.6.-</ecNumber>
    </submittedName>
</protein>
<dbReference type="AlphaFoldDB" id="B0MVB5"/>
<comment type="caution">
    <text evidence="11">The sequence shown here is derived from an EMBL/GenBank/DDBJ whole genome shotgun (WGS) entry which is preliminary data.</text>
</comment>
<sequence length="632" mass="72196">MLLRRIVLLYIVLLLCRIVFYCYNYALIGPLGWQEVLTLAGGGLKFDTVSVLYANLLFIVLSLLPFHFRKRSWYRRILFWYYAVINSLLIVAVNLADCVYFRYTQKRFTADEIFFADNSNSVQLVLKFAAENWYLLLVGAALIWLLVWGYGRKITPRSPLREGWVYYSVNTGLLVIAILLGIAGMRGGVTRMTRPITLSNATLYASTSEKANLILSNPFCILRTIGSGGSVKYTRYFSPEKLDEYFTPTHRPDSSAVNLEGRNVMVFILESMSAEHSAYLKPELYGNGTQPGYTPFLDSLMRQSLCFGQMYANGTRSIQAMPAVLGSIPSFKQPFVLMPQSLGKSRQLPQILRDKGYRTAFFCGSERGSMGFGAYARSAGVDRLLSREDYEAAHGTEDFDGYWGIWDEPFLQFTGEELSKMQEPFFATLFTLSSHHPFVVPEQYADKLPAGTTKIHKPVAYEDLAFRNFYRRFKDEEWFRRTIFVFVADHVSSEKMAEETRSYPGNYHIVGFIHTPDGALAPQFLAQTVQQIDIMPTLLGLLGNREPYFAFGRDILNEPDREPWAVMYDSEFRVVTDEALFSFDEERMTGATFRNGTSDREQTVSVEKRLKALIQQYYGHVEAKNYTVEDNL</sequence>
<dbReference type="GO" id="GO:0005886">
    <property type="term" value="C:plasma membrane"/>
    <property type="evidence" value="ECO:0007669"/>
    <property type="project" value="UniProtKB-SubCell"/>
</dbReference>
<keyword evidence="5 9" id="KW-0472">Membrane</keyword>
<dbReference type="InterPro" id="IPR012160">
    <property type="entry name" value="LtaS-like"/>
</dbReference>
<reference evidence="11" key="2">
    <citation type="submission" date="2013-09" db="EMBL/GenBank/DDBJ databases">
        <title>Draft genome sequence of Alistipes putredinis (DSM 17216).</title>
        <authorList>
            <person name="Sudarsanam P."/>
            <person name="Ley R."/>
            <person name="Guruge J."/>
            <person name="Turnbaugh P.J."/>
            <person name="Mahowald M."/>
            <person name="Liep D."/>
            <person name="Gordon J."/>
        </authorList>
    </citation>
    <scope>NUCLEOTIDE SEQUENCE</scope>
    <source>
        <strain evidence="11">DSM 17216</strain>
    </source>
</reference>
<dbReference type="PANTHER" id="PTHR47371">
    <property type="entry name" value="LIPOTEICHOIC ACID SYNTHASE"/>
    <property type="match status" value="1"/>
</dbReference>
<feature type="domain" description="Sulfatase N-terminal" evidence="10">
    <location>
        <begin position="262"/>
        <end position="543"/>
    </location>
</feature>
<dbReference type="Gene3D" id="3.30.1120.80">
    <property type="match status" value="1"/>
</dbReference>
<feature type="binding site" evidence="8">
    <location>
        <position position="490"/>
    </location>
    <ligand>
        <name>Mn(2+)</name>
        <dbReference type="ChEBI" id="CHEBI:29035"/>
    </ligand>
</feature>
<feature type="transmembrane region" description="Helical" evidence="9">
    <location>
        <begin position="7"/>
        <end position="28"/>
    </location>
</feature>
<proteinExistence type="predicted"/>
<keyword evidence="7" id="KW-0479">Metal-binding</keyword>
<evidence type="ECO:0000259" key="10">
    <source>
        <dbReference type="Pfam" id="PF00884"/>
    </source>
</evidence>
<name>B0MVB5_9BACT</name>
<dbReference type="eggNOG" id="COG1368">
    <property type="taxonomic scope" value="Bacteria"/>
</dbReference>
<dbReference type="GO" id="GO:0016787">
    <property type="term" value="F:hydrolase activity"/>
    <property type="evidence" value="ECO:0007669"/>
    <property type="project" value="UniProtKB-KW"/>
</dbReference>
<gene>
    <name evidence="11" type="ORF">ALIPUT_01062</name>
</gene>
<dbReference type="EC" id="3.1.6.-" evidence="11"/>
<dbReference type="Proteomes" id="UP000005819">
    <property type="component" value="Unassembled WGS sequence"/>
</dbReference>
<keyword evidence="12" id="KW-1185">Reference proteome</keyword>
<dbReference type="PIRSF" id="PIRSF005091">
    <property type="entry name" value="Mmb_sulf_HI1246"/>
    <property type="match status" value="1"/>
</dbReference>
<feature type="transmembrane region" description="Helical" evidence="9">
    <location>
        <begin position="133"/>
        <end position="151"/>
    </location>
</feature>
<evidence type="ECO:0000256" key="5">
    <source>
        <dbReference type="ARBA" id="ARBA00023136"/>
    </source>
</evidence>
<evidence type="ECO:0000256" key="8">
    <source>
        <dbReference type="PIRSR" id="PIRSR005091-3"/>
    </source>
</evidence>
<evidence type="ECO:0000256" key="1">
    <source>
        <dbReference type="ARBA" id="ARBA00004651"/>
    </source>
</evidence>
<feature type="binding site" evidence="8">
    <location>
        <position position="270"/>
    </location>
    <ligand>
        <name>Mn(2+)</name>
        <dbReference type="ChEBI" id="CHEBI:29035"/>
    </ligand>
</feature>
<reference evidence="11" key="1">
    <citation type="submission" date="2007-10" db="EMBL/GenBank/DDBJ databases">
        <authorList>
            <person name="Fulton L."/>
            <person name="Clifton S."/>
            <person name="Fulton B."/>
            <person name="Xu J."/>
            <person name="Minx P."/>
            <person name="Pepin K.H."/>
            <person name="Johnson M."/>
            <person name="Thiruvilangam P."/>
            <person name="Bhonagiri V."/>
            <person name="Nash W.E."/>
            <person name="Mardis E.R."/>
            <person name="Wilson R.K."/>
        </authorList>
    </citation>
    <scope>NUCLEOTIDE SEQUENCE [LARGE SCALE GENOMIC DNA]</scope>
    <source>
        <strain evidence="11">DSM 17216</strain>
    </source>
</reference>
<feature type="transmembrane region" description="Helical" evidence="9">
    <location>
        <begin position="48"/>
        <end position="66"/>
    </location>
</feature>
<dbReference type="InterPro" id="IPR000917">
    <property type="entry name" value="Sulfatase_N"/>
</dbReference>
<dbReference type="Pfam" id="PF00884">
    <property type="entry name" value="Sulfatase"/>
    <property type="match status" value="1"/>
</dbReference>
<keyword evidence="4 9" id="KW-1133">Transmembrane helix</keyword>